<comment type="caution">
    <text evidence="2">The sequence shown here is derived from an EMBL/GenBank/DDBJ whole genome shotgun (WGS) entry which is preliminary data.</text>
</comment>
<feature type="region of interest" description="Disordered" evidence="1">
    <location>
        <begin position="583"/>
        <end position="684"/>
    </location>
</feature>
<keyword evidence="3" id="KW-1185">Reference proteome</keyword>
<feature type="compositionally biased region" description="Basic residues" evidence="1">
    <location>
        <begin position="223"/>
        <end position="239"/>
    </location>
</feature>
<feature type="compositionally biased region" description="Basic and acidic residues" evidence="1">
    <location>
        <begin position="655"/>
        <end position="665"/>
    </location>
</feature>
<feature type="compositionally biased region" description="Acidic residues" evidence="1">
    <location>
        <begin position="1216"/>
        <end position="1225"/>
    </location>
</feature>
<feature type="compositionally biased region" description="Polar residues" evidence="1">
    <location>
        <begin position="602"/>
        <end position="611"/>
    </location>
</feature>
<organism evidence="2 3">
    <name type="scientific">Cudoniella acicularis</name>
    <dbReference type="NCBI Taxonomy" id="354080"/>
    <lineage>
        <taxon>Eukaryota</taxon>
        <taxon>Fungi</taxon>
        <taxon>Dikarya</taxon>
        <taxon>Ascomycota</taxon>
        <taxon>Pezizomycotina</taxon>
        <taxon>Leotiomycetes</taxon>
        <taxon>Helotiales</taxon>
        <taxon>Tricladiaceae</taxon>
        <taxon>Cudoniella</taxon>
    </lineage>
</organism>
<feature type="compositionally biased region" description="Low complexity" evidence="1">
    <location>
        <begin position="985"/>
        <end position="994"/>
    </location>
</feature>
<feature type="compositionally biased region" description="Basic and acidic residues" evidence="1">
    <location>
        <begin position="197"/>
        <end position="209"/>
    </location>
</feature>
<feature type="region of interest" description="Disordered" evidence="1">
    <location>
        <begin position="985"/>
        <end position="1024"/>
    </location>
</feature>
<dbReference type="Proteomes" id="UP000566819">
    <property type="component" value="Unassembled WGS sequence"/>
</dbReference>
<dbReference type="AlphaFoldDB" id="A0A8H4RVU5"/>
<feature type="region of interest" description="Disordered" evidence="1">
    <location>
        <begin position="1181"/>
        <end position="1225"/>
    </location>
</feature>
<gene>
    <name evidence="2" type="ORF">G7Y89_g1718</name>
</gene>
<proteinExistence type="predicted"/>
<feature type="compositionally biased region" description="Polar residues" evidence="1">
    <location>
        <begin position="64"/>
        <end position="82"/>
    </location>
</feature>
<protein>
    <submittedName>
        <fullName evidence="2">Uncharacterized protein</fullName>
    </submittedName>
</protein>
<evidence type="ECO:0000313" key="3">
    <source>
        <dbReference type="Proteomes" id="UP000566819"/>
    </source>
</evidence>
<dbReference type="EMBL" id="JAAMPI010000069">
    <property type="protein sequence ID" value="KAF4636376.1"/>
    <property type="molecule type" value="Genomic_DNA"/>
</dbReference>
<feature type="region of interest" description="Disordered" evidence="1">
    <location>
        <begin position="61"/>
        <end position="82"/>
    </location>
</feature>
<name>A0A8H4RVU5_9HELO</name>
<evidence type="ECO:0000313" key="2">
    <source>
        <dbReference type="EMBL" id="KAF4636376.1"/>
    </source>
</evidence>
<reference evidence="2 3" key="1">
    <citation type="submission" date="2020-03" db="EMBL/GenBank/DDBJ databases">
        <title>Draft Genome Sequence of Cudoniella acicularis.</title>
        <authorList>
            <person name="Buettner E."/>
            <person name="Kellner H."/>
        </authorList>
    </citation>
    <scope>NUCLEOTIDE SEQUENCE [LARGE SCALE GENOMIC DNA]</scope>
    <source>
        <strain evidence="2 3">DSM 108380</strain>
    </source>
</reference>
<evidence type="ECO:0000256" key="1">
    <source>
        <dbReference type="SAM" id="MobiDB-lite"/>
    </source>
</evidence>
<accession>A0A8H4RVU5</accession>
<sequence>MKASSPSEASPSSLPSIYGLKRVETEISSPPRTSPSSLPSICGLDRVKILECQFWPFKKHTSPEAATSPGNSRSSATYVSQQPPVKLQITDRKFPDMRRSEDPAVPSSITNKAKEISSFMEIIIYLLQWQVMPTELFWPPLAKHSVRNRAISDLGPQSRFHPHIFVAFSTASLFSRLHQISIMAPKNKLASSKPLKRQRDDSADSDGGKATKMRKTAASASSKGRKGKTPNWKKLKLSKKHAESDGDDQPSDSETSQGSAEEDDALEGSAHPSQRDESVPSSEDLGASSEDVPDFESELDFASVEFNEDWTVEDEKELRGNWTSKNDFYIDSMSSAEPALWRKAMHMFSMAPPDLIPSGYEVCNVNKSTLSFQGREIPNPNWSTKFCTTFSRVICCQVFEDRPDFLAHALRWAHYLRLGDDDEKGRPSDEVPSSRCGGFLESFIQNAKATGFRIHKNGLFSKQLKETIQLTLNEKFGSDQPRHVGFIACLEKSVKGRNAPRGKQKGRVSGLNSADMEAICDAWDHYVQLPQNKQFLLRSTQETFKANENPRGRTKGGTQGHIEAVKEMKKNYILAENRTRWINEKRSGPSEKSQEEQFSQEPLESQSQEVGAQSPDLGYEGSQPQRLGHGSAAGRGKGGKEPSKQRGIRSSRSISGDDVRSKSPEVADSPDQSTHQSRDLDGGSWMRSRLSSMVDVEIGTLSEPVEDAHLTRRALDNQISPIPSLTRRSSLAAKEIPATALFNLAKSVVSQSALHGAGNSVPLPAFAQPDDTINPHLEPQAGISMAQGKWEIDWPAVVHPEVEQISDQTLNGFDFERFPMTSGQLHIQPNPEEDDVITRDDCRDGQSHLDNYTYIEARRKRTLPGALCEGHFPSLEFSLSPLTLMLITDYLLVAHCKFASMTYSTALSGMQAFVLSMGMMNAQEFRTLWHNVLGRVQVTHAHLSPPMRQYVAEQELWNSFFSRVPTGGPIPNGLRTAYGDGADAADAADPVPADNLPPYAAIAGNTPPAPTSGPAVPPRPKTPSPIAVAARLTNRLTSGAGASRLLGSFDATWQAERAAYRREMQQRCEAERAAATRTGKGPACVERERRAHSSVRGQPRRPGYAIPRPPRDWNQVGDQDFSQVVRMADEAIRRGESSPQTPLGLERQARTTLDRSRLNELRLIQDREIARRRYSWFAVDEATRPSPPSPASTRRILTPSIGDWYEMDEKDREDNSEPDPDSDDD</sequence>
<dbReference type="OrthoDB" id="3532066at2759"/>
<feature type="compositionally biased region" description="Basic and acidic residues" evidence="1">
    <location>
        <begin position="583"/>
        <end position="595"/>
    </location>
</feature>
<feature type="region of interest" description="Disordered" evidence="1">
    <location>
        <begin position="188"/>
        <end position="294"/>
    </location>
</feature>
<feature type="compositionally biased region" description="Pro residues" evidence="1">
    <location>
        <begin position="1007"/>
        <end position="1023"/>
    </location>
</feature>
<feature type="region of interest" description="Disordered" evidence="1">
    <location>
        <begin position="1078"/>
        <end position="1117"/>
    </location>
</feature>